<comment type="caution">
    <text evidence="2">The sequence shown here is derived from an EMBL/GenBank/DDBJ whole genome shotgun (WGS) entry which is preliminary data.</text>
</comment>
<evidence type="ECO:0000313" key="3">
    <source>
        <dbReference type="Proteomes" id="UP000092584"/>
    </source>
</evidence>
<dbReference type="AlphaFoldDB" id="A0A1B8U0Y7"/>
<dbReference type="STRING" id="1774273.LPB03_01100"/>
<name>A0A1B8U0Y7_9FLAO</name>
<dbReference type="InterPro" id="IPR013766">
    <property type="entry name" value="Thioredoxin_domain"/>
</dbReference>
<evidence type="ECO:0000313" key="2">
    <source>
        <dbReference type="EMBL" id="OBY65533.1"/>
    </source>
</evidence>
<keyword evidence="3" id="KW-1185">Reference proteome</keyword>
<dbReference type="InterPro" id="IPR036249">
    <property type="entry name" value="Thioredoxin-like_sf"/>
</dbReference>
<dbReference type="InterPro" id="IPR000866">
    <property type="entry name" value="AhpC/TSA"/>
</dbReference>
<organism evidence="2 3">
    <name type="scientific">Polaribacter vadi</name>
    <dbReference type="NCBI Taxonomy" id="1774273"/>
    <lineage>
        <taxon>Bacteria</taxon>
        <taxon>Pseudomonadati</taxon>
        <taxon>Bacteroidota</taxon>
        <taxon>Flavobacteriia</taxon>
        <taxon>Flavobacteriales</taxon>
        <taxon>Flavobacteriaceae</taxon>
    </lineage>
</organism>
<dbReference type="PROSITE" id="PS51352">
    <property type="entry name" value="THIOREDOXIN_2"/>
    <property type="match status" value="1"/>
</dbReference>
<dbReference type="OrthoDB" id="9809746at2"/>
<dbReference type="EMBL" id="LSFM01000018">
    <property type="protein sequence ID" value="OBY65533.1"/>
    <property type="molecule type" value="Genomic_DNA"/>
</dbReference>
<dbReference type="GO" id="GO:0016491">
    <property type="term" value="F:oxidoreductase activity"/>
    <property type="evidence" value="ECO:0007669"/>
    <property type="project" value="InterPro"/>
</dbReference>
<dbReference type="SUPFAM" id="SSF52833">
    <property type="entry name" value="Thioredoxin-like"/>
    <property type="match status" value="1"/>
</dbReference>
<dbReference type="Pfam" id="PF00578">
    <property type="entry name" value="AhpC-TSA"/>
    <property type="match status" value="1"/>
</dbReference>
<reference evidence="3" key="1">
    <citation type="submission" date="2016-02" db="EMBL/GenBank/DDBJ databases">
        <authorList>
            <person name="Shin S.-K."/>
            <person name="Yi H."/>
            <person name="Kim E."/>
        </authorList>
    </citation>
    <scope>NUCLEOTIDE SEQUENCE [LARGE SCALE GENOMIC DNA]</scope>
    <source>
        <strain evidence="3">LPB0003</strain>
    </source>
</reference>
<dbReference type="RefSeq" id="WP_065318310.1">
    <property type="nucleotide sequence ID" value="NZ_CP017477.1"/>
</dbReference>
<dbReference type="Proteomes" id="UP000092584">
    <property type="component" value="Unassembled WGS sequence"/>
</dbReference>
<accession>A0A1B8U0Y7</accession>
<evidence type="ECO:0000259" key="1">
    <source>
        <dbReference type="PROSITE" id="PS51352"/>
    </source>
</evidence>
<dbReference type="Gene3D" id="3.40.30.10">
    <property type="entry name" value="Glutaredoxin"/>
    <property type="match status" value="1"/>
</dbReference>
<dbReference type="CDD" id="cd02970">
    <property type="entry name" value="PRX_like2"/>
    <property type="match status" value="1"/>
</dbReference>
<proteinExistence type="predicted"/>
<feature type="domain" description="Thioredoxin" evidence="1">
    <location>
        <begin position="2"/>
        <end position="160"/>
    </location>
</feature>
<dbReference type="GO" id="GO:0016209">
    <property type="term" value="F:antioxidant activity"/>
    <property type="evidence" value="ECO:0007669"/>
    <property type="project" value="InterPro"/>
</dbReference>
<sequence length="169" mass="19489">MIKPRNKAPELTIDLVNGTQWSLQEQKPENFTLIIFYRGKHCPVCKKQLEELQTKIPDFKKRGVNIVAISANTEELAKETYKDWAIDDVPVGYNFSIDEARKWGLFISEGISDKEPKQFTEPGLFLIDTKGKIYWESIQSMPFGRPEFKDVLNGIDYILKEDYPARGEA</sequence>
<gene>
    <name evidence="2" type="ORF">LPB3_04010</name>
</gene>
<dbReference type="KEGG" id="pob:LPB03_01100"/>
<protein>
    <submittedName>
        <fullName evidence="2">Alkyl hydroperoxide reductase</fullName>
    </submittedName>
</protein>